<evidence type="ECO:0000313" key="9">
    <source>
        <dbReference type="Proteomes" id="UP000295636"/>
    </source>
</evidence>
<dbReference type="PANTHER" id="PTHR37824">
    <property type="entry name" value="IRON-REGULATED SURFACE DETERMINANT PROTEIN C"/>
    <property type="match status" value="1"/>
</dbReference>
<reference evidence="8 9" key="1">
    <citation type="submission" date="2019-03" db="EMBL/GenBank/DDBJ databases">
        <title>This is whole genome sequence of Paenibacillus sp MS74 strain.</title>
        <authorList>
            <person name="Trinh H.N."/>
        </authorList>
    </citation>
    <scope>NUCLEOTIDE SEQUENCE [LARGE SCALE GENOMIC DNA]</scope>
    <source>
        <strain evidence="8 9">MS74</strain>
    </source>
</reference>
<dbReference type="InterPro" id="IPR006635">
    <property type="entry name" value="NEAT_dom"/>
</dbReference>
<proteinExistence type="predicted"/>
<dbReference type="Proteomes" id="UP000295636">
    <property type="component" value="Unassembled WGS sequence"/>
</dbReference>
<evidence type="ECO:0000256" key="6">
    <source>
        <dbReference type="SAM" id="SignalP"/>
    </source>
</evidence>
<evidence type="ECO:0000313" key="8">
    <source>
        <dbReference type="EMBL" id="TDF91731.1"/>
    </source>
</evidence>
<evidence type="ECO:0000256" key="1">
    <source>
        <dbReference type="ARBA" id="ARBA00004168"/>
    </source>
</evidence>
<keyword evidence="5" id="KW-0572">Peptidoglycan-anchor</keyword>
<keyword evidence="9" id="KW-1185">Reference proteome</keyword>
<evidence type="ECO:0000256" key="4">
    <source>
        <dbReference type="ARBA" id="ARBA00022729"/>
    </source>
</evidence>
<dbReference type="SMART" id="SM00725">
    <property type="entry name" value="NEAT"/>
    <property type="match status" value="1"/>
</dbReference>
<accession>A0A4R5K9A1</accession>
<feature type="chain" id="PRO_5020229011" description="NEAT domain-containing protein" evidence="6">
    <location>
        <begin position="27"/>
        <end position="153"/>
    </location>
</feature>
<comment type="subcellular location">
    <subcellularLocation>
        <location evidence="1">Secreted</location>
        <location evidence="1">Cell wall</location>
        <topology evidence="1">Peptidoglycan-anchor</topology>
    </subcellularLocation>
</comment>
<comment type="caution">
    <text evidence="8">The sequence shown here is derived from an EMBL/GenBank/DDBJ whole genome shotgun (WGS) entry which is preliminary data.</text>
</comment>
<keyword evidence="4 6" id="KW-0732">Signal</keyword>
<dbReference type="EMBL" id="SMRT01000025">
    <property type="protein sequence ID" value="TDF91731.1"/>
    <property type="molecule type" value="Genomic_DNA"/>
</dbReference>
<dbReference type="AlphaFoldDB" id="A0A4R5K9A1"/>
<keyword evidence="3" id="KW-0964">Secreted</keyword>
<dbReference type="Gene3D" id="2.60.40.1850">
    <property type="match status" value="1"/>
</dbReference>
<feature type="domain" description="NEAT" evidence="7">
    <location>
        <begin position="29"/>
        <end position="153"/>
    </location>
</feature>
<dbReference type="SUPFAM" id="SSF158911">
    <property type="entry name" value="NEAT domain-like"/>
    <property type="match status" value="1"/>
</dbReference>
<evidence type="ECO:0000256" key="5">
    <source>
        <dbReference type="ARBA" id="ARBA00023088"/>
    </source>
</evidence>
<organism evidence="8 9">
    <name type="scientific">Paenibacillus piri</name>
    <dbReference type="NCBI Taxonomy" id="2547395"/>
    <lineage>
        <taxon>Bacteria</taxon>
        <taxon>Bacillati</taxon>
        <taxon>Bacillota</taxon>
        <taxon>Bacilli</taxon>
        <taxon>Bacillales</taxon>
        <taxon>Paenibacillaceae</taxon>
        <taxon>Paenibacillus</taxon>
    </lineage>
</organism>
<dbReference type="RefSeq" id="WP_133235901.1">
    <property type="nucleotide sequence ID" value="NZ_SMRT01000025.1"/>
</dbReference>
<evidence type="ECO:0000259" key="7">
    <source>
        <dbReference type="PROSITE" id="PS50978"/>
    </source>
</evidence>
<evidence type="ECO:0000256" key="2">
    <source>
        <dbReference type="ARBA" id="ARBA00022512"/>
    </source>
</evidence>
<keyword evidence="2" id="KW-0134">Cell wall</keyword>
<dbReference type="Pfam" id="PF05031">
    <property type="entry name" value="NEAT"/>
    <property type="match status" value="1"/>
</dbReference>
<dbReference type="CDD" id="cd06920">
    <property type="entry name" value="NEAT"/>
    <property type="match status" value="1"/>
</dbReference>
<feature type="signal peptide" evidence="6">
    <location>
        <begin position="1"/>
        <end position="26"/>
    </location>
</feature>
<dbReference type="OrthoDB" id="504962at2"/>
<dbReference type="PROSITE" id="PS50978">
    <property type="entry name" value="NEAT"/>
    <property type="match status" value="1"/>
</dbReference>
<dbReference type="PANTHER" id="PTHR37824:SF1">
    <property type="entry name" value="IRON-REGULATED SURFACE DETERMINANT PROTEIN C"/>
    <property type="match status" value="1"/>
</dbReference>
<dbReference type="InterPro" id="IPR050436">
    <property type="entry name" value="IsdA"/>
</dbReference>
<evidence type="ECO:0000256" key="3">
    <source>
        <dbReference type="ARBA" id="ARBA00022525"/>
    </source>
</evidence>
<name>A0A4R5K9A1_9BACL</name>
<dbReference type="InterPro" id="IPR037250">
    <property type="entry name" value="NEAT_dom_sf"/>
</dbReference>
<gene>
    <name evidence="8" type="ORF">E1757_31885</name>
</gene>
<sequence length="153" mass="17183">MRRKAISMLVLLFVLLAIIQVPVAGATELSDGDYTLNFTLYKDNTNESSVMNDYVDLTSGKLRVEDGKNYVSFVLRQSAQTTSFKTEKNGVLVEAAVISSDTTNNTRTVEFEVGDLSARLNAWVKIYWQVTPEFLYDHEYDVDLGFSNIIPVP</sequence>
<protein>
    <recommendedName>
        <fullName evidence="7">NEAT domain-containing protein</fullName>
    </recommendedName>
</protein>